<reference evidence="1 2" key="1">
    <citation type="submission" date="2023-08" db="EMBL/GenBank/DDBJ databases">
        <title>Black Yeasts Isolated from many extreme environments.</title>
        <authorList>
            <person name="Coleine C."/>
            <person name="Stajich J.E."/>
            <person name="Selbmann L."/>
        </authorList>
    </citation>
    <scope>NUCLEOTIDE SEQUENCE [LARGE SCALE GENOMIC DNA]</scope>
    <source>
        <strain evidence="1 2">CCFEE 5910</strain>
    </source>
</reference>
<protein>
    <submittedName>
        <fullName evidence="1">Uncharacterized protein</fullName>
    </submittedName>
</protein>
<proteinExistence type="predicted"/>
<accession>A0AAN7Y952</accession>
<keyword evidence="2" id="KW-1185">Reference proteome</keyword>
<dbReference type="AlphaFoldDB" id="A0AAN7Y952"/>
<name>A0AAN7Y952_9EURO</name>
<gene>
    <name evidence="1" type="ORF">LTR05_000120</name>
</gene>
<evidence type="ECO:0000313" key="2">
    <source>
        <dbReference type="Proteomes" id="UP001309876"/>
    </source>
</evidence>
<evidence type="ECO:0000313" key="1">
    <source>
        <dbReference type="EMBL" id="KAK5089952.1"/>
    </source>
</evidence>
<comment type="caution">
    <text evidence="1">The sequence shown here is derived from an EMBL/GenBank/DDBJ whole genome shotgun (WGS) entry which is preliminary data.</text>
</comment>
<dbReference type="Proteomes" id="UP001309876">
    <property type="component" value="Unassembled WGS sequence"/>
</dbReference>
<organism evidence="1 2">
    <name type="scientific">Lithohypha guttulata</name>
    <dbReference type="NCBI Taxonomy" id="1690604"/>
    <lineage>
        <taxon>Eukaryota</taxon>
        <taxon>Fungi</taxon>
        <taxon>Dikarya</taxon>
        <taxon>Ascomycota</taxon>
        <taxon>Pezizomycotina</taxon>
        <taxon>Eurotiomycetes</taxon>
        <taxon>Chaetothyriomycetidae</taxon>
        <taxon>Chaetothyriales</taxon>
        <taxon>Trichomeriaceae</taxon>
        <taxon>Lithohypha</taxon>
    </lineage>
</organism>
<dbReference type="EMBL" id="JAVRRJ010000001">
    <property type="protein sequence ID" value="KAK5089952.1"/>
    <property type="molecule type" value="Genomic_DNA"/>
</dbReference>
<sequence>MVECPRGWKRNLIPIEAYWYTDSTVKGDRWTCIFKCQPGVPSHDPLIDAAKEDVAQVKADIESQIVVLSDLSTPAGSRPGSPGFKELLKESPAEQLPAQAHRVEERTSENFFDKKDTALSLTRDEQLESRMVEARLQYSRNIRQDAQWRLGLGRKSWNSEPR</sequence>